<evidence type="ECO:0000313" key="6">
    <source>
        <dbReference type="Proteomes" id="UP001319200"/>
    </source>
</evidence>
<dbReference type="PANTHER" id="PTHR43300">
    <property type="entry name" value="ACETYLTRANSFERASE"/>
    <property type="match status" value="1"/>
</dbReference>
<evidence type="ECO:0000256" key="4">
    <source>
        <dbReference type="ARBA" id="ARBA00023315"/>
    </source>
</evidence>
<keyword evidence="2" id="KW-0808">Transferase</keyword>
<dbReference type="EMBL" id="JAHESF010000026">
    <property type="protein sequence ID" value="MBT1699564.1"/>
    <property type="molecule type" value="Genomic_DNA"/>
</dbReference>
<keyword evidence="3" id="KW-0677">Repeat</keyword>
<dbReference type="AlphaFoldDB" id="A0AAP2GKY7"/>
<dbReference type="InterPro" id="IPR011004">
    <property type="entry name" value="Trimer_LpxA-like_sf"/>
</dbReference>
<evidence type="ECO:0000256" key="1">
    <source>
        <dbReference type="ARBA" id="ARBA00007274"/>
    </source>
</evidence>
<keyword evidence="4" id="KW-0012">Acyltransferase</keyword>
<evidence type="ECO:0000256" key="2">
    <source>
        <dbReference type="ARBA" id="ARBA00022679"/>
    </source>
</evidence>
<name>A0AAP2GKY7_9BACT</name>
<keyword evidence="6" id="KW-1185">Reference proteome</keyword>
<reference evidence="5 6" key="1">
    <citation type="submission" date="2021-05" db="EMBL/GenBank/DDBJ databases">
        <title>A Polyphasic approach of four new species of the genus Ohtaekwangia: Ohtaekwangia histidinii sp. nov., Ohtaekwangia cretensis sp. nov., Ohtaekwangia indiensis sp. nov., Ohtaekwangia reichenbachii sp. nov. from diverse environment.</title>
        <authorList>
            <person name="Octaviana S."/>
        </authorList>
    </citation>
    <scope>NUCLEOTIDE SEQUENCE [LARGE SCALE GENOMIC DNA]</scope>
    <source>
        <strain evidence="5 6">PWU4</strain>
    </source>
</reference>
<dbReference type="PANTHER" id="PTHR43300:SF11">
    <property type="entry name" value="ACETYLTRANSFERASE RV3034C-RELATED"/>
    <property type="match status" value="1"/>
</dbReference>
<comment type="caution">
    <text evidence="5">The sequence shown here is derived from an EMBL/GenBank/DDBJ whole genome shotgun (WGS) entry which is preliminary data.</text>
</comment>
<dbReference type="Gene3D" id="2.160.10.10">
    <property type="entry name" value="Hexapeptide repeat proteins"/>
    <property type="match status" value="1"/>
</dbReference>
<dbReference type="InterPro" id="IPR001451">
    <property type="entry name" value="Hexapep"/>
</dbReference>
<accession>A0AAP2GKY7</accession>
<dbReference type="SUPFAM" id="SSF51161">
    <property type="entry name" value="Trimeric LpxA-like enzymes"/>
    <property type="match status" value="1"/>
</dbReference>
<comment type="similarity">
    <text evidence="1">Belongs to the transferase hexapeptide repeat family.</text>
</comment>
<evidence type="ECO:0000256" key="3">
    <source>
        <dbReference type="ARBA" id="ARBA00022737"/>
    </source>
</evidence>
<dbReference type="InterPro" id="IPR050179">
    <property type="entry name" value="Trans_hexapeptide_repeat"/>
</dbReference>
<protein>
    <submittedName>
        <fullName evidence="5">CatB-related O-acetyltransferase</fullName>
    </submittedName>
</protein>
<dbReference type="GO" id="GO:0016746">
    <property type="term" value="F:acyltransferase activity"/>
    <property type="evidence" value="ECO:0007669"/>
    <property type="project" value="UniProtKB-KW"/>
</dbReference>
<dbReference type="PROSITE" id="PS00101">
    <property type="entry name" value="HEXAPEP_TRANSFERASES"/>
    <property type="match status" value="1"/>
</dbReference>
<sequence>MSLIRKIPVLRALVRFFERRSFEKQWRSRNPHNETKVGDRFFPMEVVQVGKGTYGTITVQSLYVTEKEKLVIGNYVSIAPDVTFFLGVNHQINTATTFPFYSKLIKRGPIDAISNGPVVVEDEVWIGTGARIFSGVRIGKGAIVAAGALVTKDVPPYAIVGGNPARLIRFRFTEEVINILKPICFVDFSDAWIRKNIDMIYKKIETVEDALQLKALADSYKTDKE</sequence>
<dbReference type="CDD" id="cd03349">
    <property type="entry name" value="LbH_XAT"/>
    <property type="match status" value="1"/>
</dbReference>
<evidence type="ECO:0000313" key="5">
    <source>
        <dbReference type="EMBL" id="MBT1699564.1"/>
    </source>
</evidence>
<gene>
    <name evidence="5" type="ORF">KK083_21880</name>
</gene>
<dbReference type="Proteomes" id="UP001319200">
    <property type="component" value="Unassembled WGS sequence"/>
</dbReference>
<dbReference type="InterPro" id="IPR018357">
    <property type="entry name" value="Hexapep_transf_CS"/>
</dbReference>
<proteinExistence type="inferred from homology"/>
<dbReference type="Pfam" id="PF00132">
    <property type="entry name" value="Hexapep"/>
    <property type="match status" value="1"/>
</dbReference>
<dbReference type="RefSeq" id="WP_317195243.1">
    <property type="nucleotide sequence ID" value="NZ_JAHESF010000026.1"/>
</dbReference>
<organism evidence="5 6">
    <name type="scientific">Chryseosolibacter histidini</name>
    <dbReference type="NCBI Taxonomy" id="2782349"/>
    <lineage>
        <taxon>Bacteria</taxon>
        <taxon>Pseudomonadati</taxon>
        <taxon>Bacteroidota</taxon>
        <taxon>Cytophagia</taxon>
        <taxon>Cytophagales</taxon>
        <taxon>Chryseotaleaceae</taxon>
        <taxon>Chryseosolibacter</taxon>
    </lineage>
</organism>